<comment type="catalytic activity">
    <reaction evidence="16">
        <text>L-threonyl-[protein] + ATP = O-phospho-L-threonyl-[protein] + ADP + H(+)</text>
        <dbReference type="Rhea" id="RHEA:46608"/>
        <dbReference type="Rhea" id="RHEA-COMP:11060"/>
        <dbReference type="Rhea" id="RHEA-COMP:11605"/>
        <dbReference type="ChEBI" id="CHEBI:15378"/>
        <dbReference type="ChEBI" id="CHEBI:30013"/>
        <dbReference type="ChEBI" id="CHEBI:30616"/>
        <dbReference type="ChEBI" id="CHEBI:61977"/>
        <dbReference type="ChEBI" id="CHEBI:456216"/>
        <dbReference type="EC" id="2.7.11.1"/>
    </reaction>
</comment>
<keyword evidence="4" id="KW-0808">Transferase</keyword>
<feature type="region of interest" description="Disordered" evidence="18">
    <location>
        <begin position="212"/>
        <end position="233"/>
    </location>
</feature>
<name>A0A8S2B192_ARAAE</name>
<dbReference type="Pfam" id="PF08263">
    <property type="entry name" value="LRRNT_2"/>
    <property type="match status" value="1"/>
</dbReference>
<keyword evidence="7" id="KW-0677">Repeat</keyword>
<evidence type="ECO:0000256" key="7">
    <source>
        <dbReference type="ARBA" id="ARBA00022737"/>
    </source>
</evidence>
<dbReference type="Pfam" id="PF07714">
    <property type="entry name" value="PK_Tyr_Ser-Thr"/>
    <property type="match status" value="1"/>
</dbReference>
<keyword evidence="14" id="KW-0325">Glycoprotein</keyword>
<dbReference type="Gene3D" id="3.30.200.20">
    <property type="entry name" value="Phosphorylase Kinase, domain 1"/>
    <property type="match status" value="1"/>
</dbReference>
<evidence type="ECO:0000256" key="10">
    <source>
        <dbReference type="ARBA" id="ARBA00022840"/>
    </source>
</evidence>
<keyword evidence="11 19" id="KW-1133">Transmembrane helix</keyword>
<dbReference type="Gene3D" id="3.80.10.10">
    <property type="entry name" value="Ribonuclease Inhibitor"/>
    <property type="match status" value="1"/>
</dbReference>
<protein>
    <recommendedName>
        <fullName evidence="1">non-specific serine/threonine protein kinase</fullName>
        <ecNumber evidence="1">2.7.11.1</ecNumber>
    </recommendedName>
</protein>
<dbReference type="InterPro" id="IPR013210">
    <property type="entry name" value="LRR_N_plant-typ"/>
</dbReference>
<evidence type="ECO:0000313" key="21">
    <source>
        <dbReference type="EMBL" id="CAE6188748.1"/>
    </source>
</evidence>
<feature type="compositionally biased region" description="Polar residues" evidence="18">
    <location>
        <begin position="760"/>
        <end position="775"/>
    </location>
</feature>
<feature type="region of interest" description="Disordered" evidence="18">
    <location>
        <begin position="121"/>
        <end position="141"/>
    </location>
</feature>
<feature type="transmembrane region" description="Helical" evidence="19">
    <location>
        <begin position="784"/>
        <end position="807"/>
    </location>
</feature>
<dbReference type="InterPro" id="IPR000719">
    <property type="entry name" value="Prot_kinase_dom"/>
</dbReference>
<evidence type="ECO:0000256" key="5">
    <source>
        <dbReference type="ARBA" id="ARBA00022692"/>
    </source>
</evidence>
<dbReference type="SUPFAM" id="SSF56112">
    <property type="entry name" value="Protein kinase-like (PK-like)"/>
    <property type="match status" value="1"/>
</dbReference>
<dbReference type="Pfam" id="PF00560">
    <property type="entry name" value="LRR_1"/>
    <property type="match status" value="3"/>
</dbReference>
<keyword evidence="10" id="KW-0067">ATP-binding</keyword>
<gene>
    <name evidence="21" type="ORF">AARE701A_LOCUS19047</name>
</gene>
<evidence type="ECO:0000256" key="12">
    <source>
        <dbReference type="ARBA" id="ARBA00023136"/>
    </source>
</evidence>
<keyword evidence="3" id="KW-0433">Leucine-rich repeat</keyword>
<keyword evidence="13" id="KW-0675">Receptor</keyword>
<feature type="domain" description="Protein kinase" evidence="20">
    <location>
        <begin position="810"/>
        <end position="1115"/>
    </location>
</feature>
<dbReference type="FunFam" id="3.30.200.20:FF:000489">
    <property type="entry name" value="Inactive receptor-like serine/threonine-protein kinase"/>
    <property type="match status" value="1"/>
</dbReference>
<keyword evidence="6" id="KW-0732">Signal</keyword>
<evidence type="ECO:0000256" key="4">
    <source>
        <dbReference type="ARBA" id="ARBA00022679"/>
    </source>
</evidence>
<evidence type="ECO:0000256" key="16">
    <source>
        <dbReference type="ARBA" id="ARBA00047899"/>
    </source>
</evidence>
<evidence type="ECO:0000256" key="6">
    <source>
        <dbReference type="ARBA" id="ARBA00022729"/>
    </source>
</evidence>
<evidence type="ECO:0000256" key="14">
    <source>
        <dbReference type="ARBA" id="ARBA00023180"/>
    </source>
</evidence>
<dbReference type="EMBL" id="LR999457">
    <property type="protein sequence ID" value="CAE6188748.1"/>
    <property type="molecule type" value="Genomic_DNA"/>
</dbReference>
<keyword evidence="8" id="KW-0547">Nucleotide-binding</keyword>
<dbReference type="GO" id="GO:0005524">
    <property type="term" value="F:ATP binding"/>
    <property type="evidence" value="ECO:0007669"/>
    <property type="project" value="UniProtKB-KW"/>
</dbReference>
<evidence type="ECO:0000313" key="22">
    <source>
        <dbReference type="Proteomes" id="UP000682877"/>
    </source>
</evidence>
<dbReference type="InterPro" id="IPR001611">
    <property type="entry name" value="Leu-rich_rpt"/>
</dbReference>
<organism evidence="21 22">
    <name type="scientific">Arabidopsis arenosa</name>
    <name type="common">Sand rock-cress</name>
    <name type="synonym">Cardaminopsis arenosa</name>
    <dbReference type="NCBI Taxonomy" id="38785"/>
    <lineage>
        <taxon>Eukaryota</taxon>
        <taxon>Viridiplantae</taxon>
        <taxon>Streptophyta</taxon>
        <taxon>Embryophyta</taxon>
        <taxon>Tracheophyta</taxon>
        <taxon>Spermatophyta</taxon>
        <taxon>Magnoliopsida</taxon>
        <taxon>eudicotyledons</taxon>
        <taxon>Gunneridae</taxon>
        <taxon>Pentapetalae</taxon>
        <taxon>rosids</taxon>
        <taxon>malvids</taxon>
        <taxon>Brassicales</taxon>
        <taxon>Brassicaceae</taxon>
        <taxon>Camelineae</taxon>
        <taxon>Arabidopsis</taxon>
    </lineage>
</organism>
<feature type="region of interest" description="Disordered" evidence="18">
    <location>
        <begin position="711"/>
        <end position="778"/>
    </location>
</feature>
<dbReference type="Pfam" id="PF05097">
    <property type="entry name" value="DUF688"/>
    <property type="match status" value="1"/>
</dbReference>
<dbReference type="AlphaFoldDB" id="A0A8S2B192"/>
<keyword evidence="5 19" id="KW-0812">Transmembrane</keyword>
<keyword evidence="12 19" id="KW-0472">Membrane</keyword>
<dbReference type="SUPFAM" id="SSF52058">
    <property type="entry name" value="L domain-like"/>
    <property type="match status" value="1"/>
</dbReference>
<evidence type="ECO:0000256" key="13">
    <source>
        <dbReference type="ARBA" id="ARBA00023170"/>
    </source>
</evidence>
<feature type="transmembrane region" description="Helical" evidence="19">
    <location>
        <begin position="465"/>
        <end position="484"/>
    </location>
</feature>
<evidence type="ECO:0000259" key="20">
    <source>
        <dbReference type="PROSITE" id="PS50011"/>
    </source>
</evidence>
<feature type="compositionally biased region" description="Basic and acidic residues" evidence="18">
    <location>
        <begin position="127"/>
        <end position="141"/>
    </location>
</feature>
<reference evidence="21" key="1">
    <citation type="submission" date="2021-01" db="EMBL/GenBank/DDBJ databases">
        <authorList>
            <person name="Bezrukov I."/>
        </authorList>
    </citation>
    <scope>NUCLEOTIDE SEQUENCE</scope>
</reference>
<dbReference type="PANTHER" id="PTHR46084:SF1">
    <property type="entry name" value="PROTEIN MALE DISCOVERER 2"/>
    <property type="match status" value="1"/>
</dbReference>
<keyword evidence="9" id="KW-0418">Kinase</keyword>
<dbReference type="EC" id="2.7.11.1" evidence="1"/>
<evidence type="ECO:0000256" key="8">
    <source>
        <dbReference type="ARBA" id="ARBA00022741"/>
    </source>
</evidence>
<keyword evidence="2" id="KW-0723">Serine/threonine-protein kinase</keyword>
<dbReference type="InterPro" id="IPR007789">
    <property type="entry name" value="DUF688"/>
</dbReference>
<comment type="catalytic activity">
    <reaction evidence="17">
        <text>L-seryl-[protein] + ATP = O-phospho-L-seryl-[protein] + ADP + H(+)</text>
        <dbReference type="Rhea" id="RHEA:17989"/>
        <dbReference type="Rhea" id="RHEA-COMP:9863"/>
        <dbReference type="Rhea" id="RHEA-COMP:11604"/>
        <dbReference type="ChEBI" id="CHEBI:15378"/>
        <dbReference type="ChEBI" id="CHEBI:29999"/>
        <dbReference type="ChEBI" id="CHEBI:30616"/>
        <dbReference type="ChEBI" id="CHEBI:83421"/>
        <dbReference type="ChEBI" id="CHEBI:456216"/>
        <dbReference type="EC" id="2.7.11.1"/>
    </reaction>
</comment>
<proteinExistence type="predicted"/>
<dbReference type="PROSITE" id="PS50011">
    <property type="entry name" value="PROTEIN_KINASE_DOM"/>
    <property type="match status" value="1"/>
</dbReference>
<evidence type="ECO:0000256" key="17">
    <source>
        <dbReference type="ARBA" id="ARBA00048679"/>
    </source>
</evidence>
<evidence type="ECO:0000256" key="3">
    <source>
        <dbReference type="ARBA" id="ARBA00022614"/>
    </source>
</evidence>
<evidence type="ECO:0000256" key="2">
    <source>
        <dbReference type="ARBA" id="ARBA00022527"/>
    </source>
</evidence>
<dbReference type="GO" id="GO:0012505">
    <property type="term" value="C:endomembrane system"/>
    <property type="evidence" value="ECO:0007669"/>
    <property type="project" value="UniProtKB-SubCell"/>
</dbReference>
<dbReference type="Gene3D" id="1.10.510.10">
    <property type="entry name" value="Transferase(Phosphotransferase) domain 1"/>
    <property type="match status" value="1"/>
</dbReference>
<evidence type="ECO:0000256" key="1">
    <source>
        <dbReference type="ARBA" id="ARBA00012513"/>
    </source>
</evidence>
<feature type="compositionally biased region" description="Acidic residues" evidence="18">
    <location>
        <begin position="212"/>
        <end position="228"/>
    </location>
</feature>
<dbReference type="PANTHER" id="PTHR46084">
    <property type="entry name" value="PROTEIN MALE DISCOVERER 2"/>
    <property type="match status" value="1"/>
</dbReference>
<evidence type="ECO:0000256" key="15">
    <source>
        <dbReference type="ARBA" id="ARBA00046288"/>
    </source>
</evidence>
<evidence type="ECO:0000256" key="11">
    <source>
        <dbReference type="ARBA" id="ARBA00022989"/>
    </source>
</evidence>
<dbReference type="Proteomes" id="UP000682877">
    <property type="component" value="Chromosome 7"/>
</dbReference>
<feature type="compositionally biased region" description="Acidic residues" evidence="18">
    <location>
        <begin position="95"/>
        <end position="108"/>
    </location>
</feature>
<evidence type="ECO:0000256" key="19">
    <source>
        <dbReference type="SAM" id="Phobius"/>
    </source>
</evidence>
<evidence type="ECO:0000256" key="9">
    <source>
        <dbReference type="ARBA" id="ARBA00022777"/>
    </source>
</evidence>
<dbReference type="FunFam" id="1.10.510.10:FF:000950">
    <property type="entry name" value="Inactive receptor-like serine/threonine-protein kinase At2g40270"/>
    <property type="match status" value="1"/>
</dbReference>
<dbReference type="GO" id="GO:0004674">
    <property type="term" value="F:protein serine/threonine kinase activity"/>
    <property type="evidence" value="ECO:0007669"/>
    <property type="project" value="UniProtKB-KW"/>
</dbReference>
<dbReference type="InterPro" id="IPR032675">
    <property type="entry name" value="LRR_dom_sf"/>
</dbReference>
<keyword evidence="22" id="KW-1185">Reference proteome</keyword>
<dbReference type="InterPro" id="IPR011009">
    <property type="entry name" value="Kinase-like_dom_sf"/>
</dbReference>
<accession>A0A8S2B192</accession>
<comment type="subcellular location">
    <subcellularLocation>
        <location evidence="15">Endomembrane system</location>
        <topology evidence="15">Single-pass type I membrane protein</topology>
    </subcellularLocation>
</comment>
<evidence type="ECO:0000256" key="18">
    <source>
        <dbReference type="SAM" id="MobiDB-lite"/>
    </source>
</evidence>
<dbReference type="FunFam" id="3.80.10.10:FF:001386">
    <property type="entry name" value="Protein MALE DISCOVERER 1"/>
    <property type="match status" value="1"/>
</dbReference>
<sequence>MEGRKLNLYAPLPSIRRIPSMIERSSELENKKMTITRPELRSCPSTKQETPVFVLPDQSFDHLTEPASIPFMWEQSPGKPKDDMATLIQESGLLETDDEEEEDEEDLDTVSSNVSFSVNCSTSGVSEIEKTGEKSDGDDKSRESLDLMMSRFLPAAKAMALQTHQKHQSSYNSSEQKLITQNREALLIRQRSQLVAEHEHFAIVQSLYDDLNIDDDTDDDDDDDDDSGDGDHKIYPEVTKKVCGFLPRLCAKNSFKFLNPVPLDSVSNRSKKHSGDQTGLPNWSTRRLSGFISPYRTSCSDSGFLGTPEKPESFKRLNRGISKSQELYPTRTRREVLPNYSNSGEIRMFRNSVSTPTRIQRTTIHDSRFLVEEVNRRRNDRSGHLLKTSSEYISALSPPPLPETPSRSWLGRTLLPPLNPRPHGVVLGQVGNKKLNQEVLESTKWETIVKTSEKSVVYSVCCKNLIMMGCGFHFPWFFFLIIGLQAPLSLSLTSQGSALLKFRARVNSDPHGTLANWNVSGNDLCFWSGVTCVDGKVQILDLSGCSLEGTLAPELSQLSDLRSLILSRNHFSGGIPKEYGSFENLEFLDLRDNDLSGQIPPELSDDLSIKHLLLSGNKFLGDTRIKIVRLQSSYEVRLNKSPKLSPLAILGCINRKLGHCVSRNRIIRVKKVEAIVFRIKATSRRFLKAFPSFLEETDIFKRRELLEETSNLAAEPAPSAPSPSPEIITEASPRSSGSFPAVTSAKKRRPPLLPPLPSPDKNTSLDTSKNQPQDNKQSKGSKHVWLYVVIAVSSFVGLLIIVAVIFFCRKRAVKSIGPWKTGLSGQLQKAFVTGVPKLNRSELETACEDFSNIIETFDGYTVYKGTLSSGVEIAVASTAIAESKEWTRAMEMAYRRKIDALSRINHKNFVNLIGYCEEDDPFNRMMVFEYAPNGTLFEHLHDKETEHLDWSARMRIIMGTAYCLQHMHAMNPPMAHTDFNSSEIYLTDDYAAKVSEIPFNLEARLNPKIHVSGDLEKTSLLLPPEPEANVHSFGVLMLEIISGKLSFSDEYGSIEQWASKYLENDELGEMIDPSLKTFKEEELEVICDVIRECLKTEQRHRPSMKDVAEQLKQVINITPEKATPRSSPLWWAELEILSSEAT</sequence>
<dbReference type="InterPro" id="IPR001245">
    <property type="entry name" value="Ser-Thr/Tyr_kinase_cat_dom"/>
</dbReference>
<feature type="region of interest" description="Disordered" evidence="18">
    <location>
        <begin position="94"/>
        <end position="113"/>
    </location>
</feature>